<dbReference type="AlphaFoldDB" id="A0A5C5XUB5"/>
<evidence type="ECO:0000256" key="1">
    <source>
        <dbReference type="SAM" id="MobiDB-lite"/>
    </source>
</evidence>
<dbReference type="EMBL" id="SJPK01000007">
    <property type="protein sequence ID" value="TWT65192.1"/>
    <property type="molecule type" value="Genomic_DNA"/>
</dbReference>
<keyword evidence="3" id="KW-1185">Reference proteome</keyword>
<evidence type="ECO:0000313" key="3">
    <source>
        <dbReference type="Proteomes" id="UP000318053"/>
    </source>
</evidence>
<protein>
    <submittedName>
        <fullName evidence="2">Uncharacterized protein</fullName>
    </submittedName>
</protein>
<reference evidence="2 3" key="1">
    <citation type="submission" date="2019-02" db="EMBL/GenBank/DDBJ databases">
        <title>Deep-cultivation of Planctomycetes and their phenomic and genomic characterization uncovers novel biology.</title>
        <authorList>
            <person name="Wiegand S."/>
            <person name="Jogler M."/>
            <person name="Boedeker C."/>
            <person name="Pinto D."/>
            <person name="Vollmers J."/>
            <person name="Rivas-Marin E."/>
            <person name="Kohn T."/>
            <person name="Peeters S.H."/>
            <person name="Heuer A."/>
            <person name="Rast P."/>
            <person name="Oberbeckmann S."/>
            <person name="Bunk B."/>
            <person name="Jeske O."/>
            <person name="Meyerdierks A."/>
            <person name="Storesund J.E."/>
            <person name="Kallscheuer N."/>
            <person name="Luecker S."/>
            <person name="Lage O.M."/>
            <person name="Pohl T."/>
            <person name="Merkel B.J."/>
            <person name="Hornburger P."/>
            <person name="Mueller R.-W."/>
            <person name="Bruemmer F."/>
            <person name="Labrenz M."/>
            <person name="Spormann A.M."/>
            <person name="Op Den Camp H."/>
            <person name="Overmann J."/>
            <person name="Amann R."/>
            <person name="Jetten M.S.M."/>
            <person name="Mascher T."/>
            <person name="Medema M.H."/>
            <person name="Devos D.P."/>
            <person name="Kaster A.-K."/>
            <person name="Ovreas L."/>
            <person name="Rohde M."/>
            <person name="Galperin M.Y."/>
            <person name="Jogler C."/>
        </authorList>
    </citation>
    <scope>NUCLEOTIDE SEQUENCE [LARGE SCALE GENOMIC DNA]</scope>
    <source>
        <strain evidence="2 3">CA85</strain>
    </source>
</reference>
<organism evidence="2 3">
    <name type="scientific">Allorhodopirellula solitaria</name>
    <dbReference type="NCBI Taxonomy" id="2527987"/>
    <lineage>
        <taxon>Bacteria</taxon>
        <taxon>Pseudomonadati</taxon>
        <taxon>Planctomycetota</taxon>
        <taxon>Planctomycetia</taxon>
        <taxon>Pirellulales</taxon>
        <taxon>Pirellulaceae</taxon>
        <taxon>Allorhodopirellula</taxon>
    </lineage>
</organism>
<gene>
    <name evidence="2" type="ORF">CA85_31010</name>
</gene>
<accession>A0A5C5XUB5</accession>
<comment type="caution">
    <text evidence="2">The sequence shown here is derived from an EMBL/GenBank/DDBJ whole genome shotgun (WGS) entry which is preliminary data.</text>
</comment>
<sequence>MNAKTEPDIDPAAQARPSTPADHRLRTDDGKCSVVFSWCADRYAHVIESTDGSRLLSVEGTPADDWPSSATISQLSTEVIDGRPTVLGVGSSGTTHFSVSVQMELTGNAGPALRFDWAARLARPLSAADIANTAASSEKQSLAWLGSTYHSPTGTPAHWNIETIASTSMEQDSDDSRGKLSLQPTSMDDVRTVEWSYRIKIG</sequence>
<proteinExistence type="predicted"/>
<evidence type="ECO:0000313" key="2">
    <source>
        <dbReference type="EMBL" id="TWT65192.1"/>
    </source>
</evidence>
<dbReference type="Proteomes" id="UP000318053">
    <property type="component" value="Unassembled WGS sequence"/>
</dbReference>
<dbReference type="OrthoDB" id="273982at2"/>
<dbReference type="RefSeq" id="WP_146392054.1">
    <property type="nucleotide sequence ID" value="NZ_SJPK01000007.1"/>
</dbReference>
<feature type="region of interest" description="Disordered" evidence="1">
    <location>
        <begin position="1"/>
        <end position="26"/>
    </location>
</feature>
<name>A0A5C5XUB5_9BACT</name>